<organism evidence="2">
    <name type="scientific">marine metagenome</name>
    <dbReference type="NCBI Taxonomy" id="408172"/>
    <lineage>
        <taxon>unclassified sequences</taxon>
        <taxon>metagenomes</taxon>
        <taxon>ecological metagenomes</taxon>
    </lineage>
</organism>
<name>A0A382NA13_9ZZZZ</name>
<accession>A0A382NA13</accession>
<feature type="transmembrane region" description="Helical" evidence="1">
    <location>
        <begin position="21"/>
        <end position="42"/>
    </location>
</feature>
<dbReference type="AlphaFoldDB" id="A0A382NA13"/>
<keyword evidence="1" id="KW-1133">Transmembrane helix</keyword>
<sequence length="66" mass="7589">MSKMMGMVIGAIDNFMPGYKTYMVWLIAMLMMICQMMGFHAFTPEMWSMVGITGMGTWKMGHDRKP</sequence>
<reference evidence="2" key="1">
    <citation type="submission" date="2018-05" db="EMBL/GenBank/DDBJ databases">
        <authorList>
            <person name="Lanie J.A."/>
            <person name="Ng W.-L."/>
            <person name="Kazmierczak K.M."/>
            <person name="Andrzejewski T.M."/>
            <person name="Davidsen T.M."/>
            <person name="Wayne K.J."/>
            <person name="Tettelin H."/>
            <person name="Glass J.I."/>
            <person name="Rusch D."/>
            <person name="Podicherti R."/>
            <person name="Tsui H.-C.T."/>
            <person name="Winkler M.E."/>
        </authorList>
    </citation>
    <scope>NUCLEOTIDE SEQUENCE</scope>
</reference>
<protein>
    <submittedName>
        <fullName evidence="2">Uncharacterized protein</fullName>
    </submittedName>
</protein>
<gene>
    <name evidence="2" type="ORF">METZ01_LOCUS310897</name>
</gene>
<keyword evidence="1" id="KW-0812">Transmembrane</keyword>
<dbReference type="EMBL" id="UINC01099060">
    <property type="protein sequence ID" value="SVC58043.1"/>
    <property type="molecule type" value="Genomic_DNA"/>
</dbReference>
<proteinExistence type="predicted"/>
<evidence type="ECO:0000313" key="2">
    <source>
        <dbReference type="EMBL" id="SVC58043.1"/>
    </source>
</evidence>
<evidence type="ECO:0000256" key="1">
    <source>
        <dbReference type="SAM" id="Phobius"/>
    </source>
</evidence>
<keyword evidence="1" id="KW-0472">Membrane</keyword>